<dbReference type="EC" id="1.3.1.75" evidence="6"/>
<dbReference type="InterPro" id="IPR044201">
    <property type="entry name" value="DVR-like"/>
</dbReference>
<keyword evidence="5" id="KW-0149">Chlorophyll biosynthesis</keyword>
<evidence type="ECO:0000256" key="7">
    <source>
        <dbReference type="ARBA" id="ARBA00024089"/>
    </source>
</evidence>
<feature type="domain" description="NAD(P)-binding" evidence="9">
    <location>
        <begin position="8"/>
        <end position="201"/>
    </location>
</feature>
<comment type="catalytic activity">
    <reaction evidence="8">
        <text>protochlorophyllide a + NADP(+) = 3,8-divinyl protochlorophyllide a + NADPH + H(+)</text>
        <dbReference type="Rhea" id="RHEA:48884"/>
        <dbReference type="ChEBI" id="CHEBI:15378"/>
        <dbReference type="ChEBI" id="CHEBI:57783"/>
        <dbReference type="ChEBI" id="CHEBI:58349"/>
        <dbReference type="ChEBI" id="CHEBI:58632"/>
        <dbReference type="ChEBI" id="CHEBI:83350"/>
        <dbReference type="EC" id="1.3.1.75"/>
    </reaction>
</comment>
<reference evidence="10" key="1">
    <citation type="journal article" date="2020" name="mSystems">
        <title>Genome- and Community-Level Interaction Insights into Carbon Utilization and Element Cycling Functions of Hydrothermarchaeota in Hydrothermal Sediment.</title>
        <authorList>
            <person name="Zhou Z."/>
            <person name="Liu Y."/>
            <person name="Xu W."/>
            <person name="Pan J."/>
            <person name="Luo Z.H."/>
            <person name="Li M."/>
        </authorList>
    </citation>
    <scope>NUCLEOTIDE SEQUENCE [LARGE SCALE GENOMIC DNA]</scope>
    <source>
        <strain evidence="10">SpSt-1181</strain>
    </source>
</reference>
<gene>
    <name evidence="10" type="ORF">ENN50_01295</name>
</gene>
<evidence type="ECO:0000256" key="4">
    <source>
        <dbReference type="ARBA" id="ARBA00023002"/>
    </source>
</evidence>
<sequence length="296" mass="33171">MNKILVAGASGYIGRYVAHALKHKGYYVRAMVRNPEKIMAPGEHGEPVIYDIVDEIAIADVTRPETLEGICDDIDIVFSSLGMTRPDFRHSSFDIDYEGNHLILEHARKKGVRKFIYISVFNAEKMLDISNIQAHEQFAGELRKSGMDYTVIRPTGYFSDMGQFLNLARTGIMPIPGDGLKLSNPVHGADLAEVCIEAIDRKERDIDVGGPEIFSYREVAELAFRVLRRPPVLIPLPLWIGDAMLGVARLLNRDIADIIGFALAVSRMDSVAPSHGTRRLEDYFREMEGQKDQKNP</sequence>
<comment type="pathway">
    <text evidence="1">Porphyrin-containing compound metabolism; chlorophyll biosynthesis.</text>
</comment>
<name>A0A831SP03_PROAE</name>
<dbReference type="PANTHER" id="PTHR47378">
    <property type="entry name" value="DIVINYL CHLOROPHYLLIDE A 8-VINYL-REDUCTASE, CHLOROPLASTIC"/>
    <property type="match status" value="1"/>
</dbReference>
<dbReference type="EMBL" id="DSBW01000028">
    <property type="protein sequence ID" value="HED30331.1"/>
    <property type="molecule type" value="Genomic_DNA"/>
</dbReference>
<evidence type="ECO:0000256" key="8">
    <source>
        <dbReference type="ARBA" id="ARBA00049498"/>
    </source>
</evidence>
<dbReference type="Gene3D" id="3.40.50.720">
    <property type="entry name" value="NAD(P)-binding Rossmann-like Domain"/>
    <property type="match status" value="1"/>
</dbReference>
<dbReference type="GO" id="GO:0015995">
    <property type="term" value="P:chlorophyll biosynthetic process"/>
    <property type="evidence" value="ECO:0007669"/>
    <property type="project" value="UniProtKB-UniPathway"/>
</dbReference>
<organism evidence="10">
    <name type="scientific">Prosthecochloris aestuarii</name>
    <dbReference type="NCBI Taxonomy" id="1102"/>
    <lineage>
        <taxon>Bacteria</taxon>
        <taxon>Pseudomonadati</taxon>
        <taxon>Chlorobiota</taxon>
        <taxon>Chlorobiia</taxon>
        <taxon>Chlorobiales</taxon>
        <taxon>Chlorobiaceae</taxon>
        <taxon>Prosthecochloris</taxon>
    </lineage>
</organism>
<accession>A0A831SP03</accession>
<keyword evidence="4" id="KW-0560">Oxidoreductase</keyword>
<dbReference type="Proteomes" id="UP000886335">
    <property type="component" value="Unassembled WGS sequence"/>
</dbReference>
<dbReference type="UniPathway" id="UPA00668"/>
<dbReference type="Pfam" id="PF13460">
    <property type="entry name" value="NAD_binding_10"/>
    <property type="match status" value="1"/>
</dbReference>
<keyword evidence="3" id="KW-0809">Transit peptide</keyword>
<proteinExistence type="predicted"/>
<evidence type="ECO:0000259" key="9">
    <source>
        <dbReference type="Pfam" id="PF13460"/>
    </source>
</evidence>
<protein>
    <recommendedName>
        <fullName evidence="7">Divinyl chlorophyllide a 8-vinyl-reductase, chloroplastic</fullName>
        <ecNumber evidence="6">1.3.1.75</ecNumber>
    </recommendedName>
</protein>
<comment type="caution">
    <text evidence="10">The sequence shown here is derived from an EMBL/GenBank/DDBJ whole genome shotgun (WGS) entry which is preliminary data.</text>
</comment>
<dbReference type="PANTHER" id="PTHR47378:SF1">
    <property type="entry name" value="DIVINYL CHLOROPHYLLIDE A 8-VINYL-REDUCTASE, CHLOROPLASTIC"/>
    <property type="match status" value="1"/>
</dbReference>
<dbReference type="AlphaFoldDB" id="A0A831SP03"/>
<evidence type="ECO:0000256" key="2">
    <source>
        <dbReference type="ARBA" id="ARBA00022857"/>
    </source>
</evidence>
<dbReference type="InterPro" id="IPR016040">
    <property type="entry name" value="NAD(P)-bd_dom"/>
</dbReference>
<evidence type="ECO:0000256" key="6">
    <source>
        <dbReference type="ARBA" id="ARBA00024059"/>
    </source>
</evidence>
<dbReference type="InterPro" id="IPR036291">
    <property type="entry name" value="NAD(P)-bd_dom_sf"/>
</dbReference>
<keyword evidence="2" id="KW-0521">NADP</keyword>
<dbReference type="CDD" id="cd05243">
    <property type="entry name" value="SDR_a5"/>
    <property type="match status" value="1"/>
</dbReference>
<evidence type="ECO:0000256" key="1">
    <source>
        <dbReference type="ARBA" id="ARBA00005173"/>
    </source>
</evidence>
<evidence type="ECO:0000256" key="5">
    <source>
        <dbReference type="ARBA" id="ARBA00023171"/>
    </source>
</evidence>
<dbReference type="GO" id="GO:0033728">
    <property type="term" value="F:3,8-divinyl protochlorophyllide a 8-vinyl-reductase (NADPH) activity"/>
    <property type="evidence" value="ECO:0007669"/>
    <property type="project" value="UniProtKB-EC"/>
</dbReference>
<dbReference type="SUPFAM" id="SSF51735">
    <property type="entry name" value="NAD(P)-binding Rossmann-fold domains"/>
    <property type="match status" value="1"/>
</dbReference>
<evidence type="ECO:0000256" key="3">
    <source>
        <dbReference type="ARBA" id="ARBA00022946"/>
    </source>
</evidence>
<evidence type="ECO:0000313" key="10">
    <source>
        <dbReference type="EMBL" id="HED30331.1"/>
    </source>
</evidence>